<dbReference type="InterPro" id="IPR045165">
    <property type="entry name" value="Nitrobindin"/>
</dbReference>
<dbReference type="PANTHER" id="PTHR15854">
    <property type="entry name" value="THAP4 PROTEIN"/>
    <property type="match status" value="1"/>
</dbReference>
<accession>A0A0B9A0X9</accession>
<gene>
    <name evidence="2" type="ORF">AE0388_1906</name>
</gene>
<proteinExistence type="predicted"/>
<sequence>MDCVEVDSRLSYLEERAMTLHPALKSVSELIGTWRGTGRGEYPTIDAFEYTEQVTFAEAGKPFLVYVQKTWSPERAPDAHGDRVSASR</sequence>
<dbReference type="PANTHER" id="PTHR15854:SF4">
    <property type="entry name" value="PEROXYNITRITE ISOMERASE THAP4"/>
    <property type="match status" value="1"/>
</dbReference>
<dbReference type="EMBL" id="JTJZ01000019">
    <property type="protein sequence ID" value="KHS52256.1"/>
    <property type="molecule type" value="Genomic_DNA"/>
</dbReference>
<dbReference type="Proteomes" id="UP000031488">
    <property type="component" value="Unassembled WGS sequence"/>
</dbReference>
<comment type="caution">
    <text evidence="2">The sequence shown here is derived from an EMBL/GenBank/DDBJ whole genome shotgun (WGS) entry which is preliminary data.</text>
</comment>
<evidence type="ECO:0000313" key="2">
    <source>
        <dbReference type="EMBL" id="KHS52256.1"/>
    </source>
</evidence>
<dbReference type="Gene3D" id="2.40.128.20">
    <property type="match status" value="1"/>
</dbReference>
<protein>
    <recommendedName>
        <fullName evidence="1">THAP4-like heme-binding domain-containing protein</fullName>
    </recommendedName>
</protein>
<dbReference type="Pfam" id="PF08768">
    <property type="entry name" value="THAP4_heme-bd"/>
    <property type="match status" value="1"/>
</dbReference>
<dbReference type="InterPro" id="IPR012674">
    <property type="entry name" value="Calycin"/>
</dbReference>
<dbReference type="PATRIC" id="fig|1703.6.peg.1795"/>
<dbReference type="InterPro" id="IPR014878">
    <property type="entry name" value="THAP4-like_heme-bd"/>
</dbReference>
<name>A0A0B9A0X9_BRELN</name>
<organism evidence="2 3">
    <name type="scientific">Brevibacterium linens</name>
    <dbReference type="NCBI Taxonomy" id="1703"/>
    <lineage>
        <taxon>Bacteria</taxon>
        <taxon>Bacillati</taxon>
        <taxon>Actinomycetota</taxon>
        <taxon>Actinomycetes</taxon>
        <taxon>Micrococcales</taxon>
        <taxon>Brevibacteriaceae</taxon>
        <taxon>Brevibacterium</taxon>
    </lineage>
</organism>
<evidence type="ECO:0000259" key="1">
    <source>
        <dbReference type="Pfam" id="PF08768"/>
    </source>
</evidence>
<evidence type="ECO:0000313" key="3">
    <source>
        <dbReference type="Proteomes" id="UP000031488"/>
    </source>
</evidence>
<reference evidence="2 3" key="1">
    <citation type="submission" date="2014-11" db="EMBL/GenBank/DDBJ databases">
        <title>Draft Genome Sequence of Brevibacterium linens AE038-8.</title>
        <authorList>
            <person name="Maizel D."/>
            <person name="Utturkar S.M."/>
            <person name="Brown S.D."/>
            <person name="Ferrero M."/>
            <person name="Rosen B.P."/>
        </authorList>
    </citation>
    <scope>NUCLEOTIDE SEQUENCE [LARGE SCALE GENOMIC DNA]</scope>
    <source>
        <strain evidence="2 3">AE038-8</strain>
    </source>
</reference>
<dbReference type="AlphaFoldDB" id="A0A0B9A0X9"/>
<keyword evidence="3" id="KW-1185">Reference proteome</keyword>
<feature type="domain" description="THAP4-like heme-binding" evidence="1">
    <location>
        <begin position="24"/>
        <end position="78"/>
    </location>
</feature>
<dbReference type="SUPFAM" id="SSF50814">
    <property type="entry name" value="Lipocalins"/>
    <property type="match status" value="1"/>
</dbReference>